<evidence type="ECO:0000256" key="1">
    <source>
        <dbReference type="SAM" id="Phobius"/>
    </source>
</evidence>
<dbReference type="EMBL" id="MN739494">
    <property type="protein sequence ID" value="QHT08360.1"/>
    <property type="molecule type" value="Genomic_DNA"/>
</dbReference>
<feature type="transmembrane region" description="Helical" evidence="1">
    <location>
        <begin position="79"/>
        <end position="101"/>
    </location>
</feature>
<reference evidence="2" key="1">
    <citation type="journal article" date="2020" name="Nature">
        <title>Giant virus diversity and host interactions through global metagenomics.</title>
        <authorList>
            <person name="Schulz F."/>
            <person name="Roux S."/>
            <person name="Paez-Espino D."/>
            <person name="Jungbluth S."/>
            <person name="Walsh D.A."/>
            <person name="Denef V.J."/>
            <person name="McMahon K.D."/>
            <person name="Konstantinidis K.T."/>
            <person name="Eloe-Fadrosh E.A."/>
            <person name="Kyrpides N.C."/>
            <person name="Woyke T."/>
        </authorList>
    </citation>
    <scope>NUCLEOTIDE SEQUENCE</scope>
    <source>
        <strain evidence="2">GVMAG-M-3300022752-66</strain>
    </source>
</reference>
<keyword evidence="1" id="KW-1133">Transmembrane helix</keyword>
<dbReference type="AlphaFoldDB" id="A0A6C0CWP1"/>
<feature type="transmembrane region" description="Helical" evidence="1">
    <location>
        <begin position="39"/>
        <end position="58"/>
    </location>
</feature>
<accession>A0A6C0CWP1</accession>
<feature type="transmembrane region" description="Helical" evidence="1">
    <location>
        <begin position="107"/>
        <end position="129"/>
    </location>
</feature>
<feature type="transmembrane region" description="Helical" evidence="1">
    <location>
        <begin position="12"/>
        <end position="33"/>
    </location>
</feature>
<name>A0A6C0CWP1_9ZZZZ</name>
<organism evidence="2">
    <name type="scientific">viral metagenome</name>
    <dbReference type="NCBI Taxonomy" id="1070528"/>
    <lineage>
        <taxon>unclassified sequences</taxon>
        <taxon>metagenomes</taxon>
        <taxon>organismal metagenomes</taxon>
    </lineage>
</organism>
<protein>
    <submittedName>
        <fullName evidence="2">Uncharacterized protein</fullName>
    </submittedName>
</protein>
<keyword evidence="1" id="KW-0812">Transmembrane</keyword>
<evidence type="ECO:0000313" key="2">
    <source>
        <dbReference type="EMBL" id="QHT08360.1"/>
    </source>
</evidence>
<sequence length="140" mass="16112">MKQSPNSKLTKKLLFESLFVGVYTCVISIFVSFLVSSNFVLLLFVVGFLKHFLGYYLKIQDYYCATCVNGSKSYTTKQILLGESILEGGVFIILGLLLKVFIENRWILMFLLGFLLHMTAEFVGVHKYFCKNRCVIQRRP</sequence>
<proteinExistence type="predicted"/>
<keyword evidence="1" id="KW-0472">Membrane</keyword>